<reference evidence="2 3" key="1">
    <citation type="submission" date="2021-05" db="EMBL/GenBank/DDBJ databases">
        <title>Genome Assembly of Synthetic Allotetraploid Brassica napus Reveals Homoeologous Exchanges between Subgenomes.</title>
        <authorList>
            <person name="Davis J.T."/>
        </authorList>
    </citation>
    <scope>NUCLEOTIDE SEQUENCE [LARGE SCALE GENOMIC DNA]</scope>
    <source>
        <strain evidence="3">cv. Da-Ae</strain>
        <tissue evidence="2">Seedling</tissue>
    </source>
</reference>
<accession>A0ABQ8B149</accession>
<proteinExistence type="predicted"/>
<evidence type="ECO:0000313" key="3">
    <source>
        <dbReference type="Proteomes" id="UP000824890"/>
    </source>
</evidence>
<feature type="compositionally biased region" description="Basic and acidic residues" evidence="1">
    <location>
        <begin position="1"/>
        <end position="19"/>
    </location>
</feature>
<organism evidence="2 3">
    <name type="scientific">Brassica napus</name>
    <name type="common">Rape</name>
    <dbReference type="NCBI Taxonomy" id="3708"/>
    <lineage>
        <taxon>Eukaryota</taxon>
        <taxon>Viridiplantae</taxon>
        <taxon>Streptophyta</taxon>
        <taxon>Embryophyta</taxon>
        <taxon>Tracheophyta</taxon>
        <taxon>Spermatophyta</taxon>
        <taxon>Magnoliopsida</taxon>
        <taxon>eudicotyledons</taxon>
        <taxon>Gunneridae</taxon>
        <taxon>Pentapetalae</taxon>
        <taxon>rosids</taxon>
        <taxon>malvids</taxon>
        <taxon>Brassicales</taxon>
        <taxon>Brassicaceae</taxon>
        <taxon>Brassiceae</taxon>
        <taxon>Brassica</taxon>
    </lineage>
</organism>
<feature type="region of interest" description="Disordered" evidence="1">
    <location>
        <begin position="1"/>
        <end position="20"/>
    </location>
</feature>
<gene>
    <name evidence="2" type="ORF">HID58_047976</name>
</gene>
<keyword evidence="3" id="KW-1185">Reference proteome</keyword>
<protein>
    <submittedName>
        <fullName evidence="2">Uncharacterized protein</fullName>
    </submittedName>
</protein>
<name>A0ABQ8B149_BRANA</name>
<comment type="caution">
    <text evidence="2">The sequence shown here is derived from an EMBL/GenBank/DDBJ whole genome shotgun (WGS) entry which is preliminary data.</text>
</comment>
<dbReference type="Proteomes" id="UP000824890">
    <property type="component" value="Unassembled WGS sequence"/>
</dbReference>
<evidence type="ECO:0000256" key="1">
    <source>
        <dbReference type="SAM" id="MobiDB-lite"/>
    </source>
</evidence>
<sequence>MRNISERSREGSHRAKDSVDTGISAAAPVITTELNKGKGLIERCNWDLNVYPNKFMAASMKASRNMYALIVPLKRCYNDVELVQNANQEANEWFVAQLVDE</sequence>
<evidence type="ECO:0000313" key="2">
    <source>
        <dbReference type="EMBL" id="KAH0898408.1"/>
    </source>
</evidence>
<dbReference type="EMBL" id="JAGKQM010000012">
    <property type="protein sequence ID" value="KAH0898408.1"/>
    <property type="molecule type" value="Genomic_DNA"/>
</dbReference>